<evidence type="ECO:0000256" key="1">
    <source>
        <dbReference type="SAM" id="MobiDB-lite"/>
    </source>
</evidence>
<dbReference type="SUPFAM" id="SSF52047">
    <property type="entry name" value="RNI-like"/>
    <property type="match status" value="2"/>
</dbReference>
<dbReference type="InterPro" id="IPR051341">
    <property type="entry name" value="Zyg-11_UBL_adapter"/>
</dbReference>
<protein>
    <recommendedName>
        <fullName evidence="2">F-box/LRR-repeat protein 15-like leucin rich repeat domain-containing protein</fullName>
    </recommendedName>
</protein>
<dbReference type="Pfam" id="PF25372">
    <property type="entry name" value="DUF7885"/>
    <property type="match status" value="1"/>
</dbReference>
<name>A0A5J5AFK0_9ASTE</name>
<dbReference type="AlphaFoldDB" id="A0A5J5AFK0"/>
<dbReference type="InterPro" id="IPR006553">
    <property type="entry name" value="Leu-rich_rpt_Cys-con_subtyp"/>
</dbReference>
<feature type="region of interest" description="Disordered" evidence="1">
    <location>
        <begin position="532"/>
        <end position="554"/>
    </location>
</feature>
<evidence type="ECO:0000259" key="2">
    <source>
        <dbReference type="Pfam" id="PF25372"/>
    </source>
</evidence>
<dbReference type="Proteomes" id="UP000325577">
    <property type="component" value="Linkage Group LG21"/>
</dbReference>
<dbReference type="SMART" id="SM00367">
    <property type="entry name" value="LRR_CC"/>
    <property type="match status" value="5"/>
</dbReference>
<proteinExistence type="predicted"/>
<dbReference type="Gene3D" id="3.80.10.10">
    <property type="entry name" value="Ribonuclease Inhibitor"/>
    <property type="match status" value="4"/>
</dbReference>
<dbReference type="InterPro" id="IPR032675">
    <property type="entry name" value="LRR_dom_sf"/>
</dbReference>
<dbReference type="OrthoDB" id="550575at2759"/>
<keyword evidence="4" id="KW-1185">Reference proteome</keyword>
<dbReference type="PANTHER" id="PTHR12904">
    <property type="match status" value="1"/>
</dbReference>
<organism evidence="3 4">
    <name type="scientific">Nyssa sinensis</name>
    <dbReference type="NCBI Taxonomy" id="561372"/>
    <lineage>
        <taxon>Eukaryota</taxon>
        <taxon>Viridiplantae</taxon>
        <taxon>Streptophyta</taxon>
        <taxon>Embryophyta</taxon>
        <taxon>Tracheophyta</taxon>
        <taxon>Spermatophyta</taxon>
        <taxon>Magnoliopsida</taxon>
        <taxon>eudicotyledons</taxon>
        <taxon>Gunneridae</taxon>
        <taxon>Pentapetalae</taxon>
        <taxon>asterids</taxon>
        <taxon>Cornales</taxon>
        <taxon>Nyssaceae</taxon>
        <taxon>Nyssa</taxon>
    </lineage>
</organism>
<dbReference type="EMBL" id="CM018045">
    <property type="protein sequence ID" value="KAA8528237.1"/>
    <property type="molecule type" value="Genomic_DNA"/>
</dbReference>
<evidence type="ECO:0000313" key="4">
    <source>
        <dbReference type="Proteomes" id="UP000325577"/>
    </source>
</evidence>
<dbReference type="InterPro" id="IPR057207">
    <property type="entry name" value="FBXL15_LRR"/>
</dbReference>
<feature type="domain" description="F-box/LRR-repeat protein 15-like leucin rich repeat" evidence="2">
    <location>
        <begin position="72"/>
        <end position="212"/>
    </location>
</feature>
<accession>A0A5J5AFK0</accession>
<sequence>MATEDMIDVESCLVLLCIEAASRSRDAIEMWRRQRRTLERMPFPLAEALLHRLLHRRLLYPSLLEVFKYSIEEIDLRGESSVDAEWMAYLGAFRYLHSLNVADCHRVNNSALWALTGMTSLKEVDLSRCSKVTDGGIRHLLSIPTLEKLCISETGVTAEGVTLLSSLSNLSVLDLGGLPVTDLALSYLRVLMKLQYLDLWGSEISNEGVAVLKVFPKLSFLNLAWTKVTKLPNLPSLTCLNMSNCTIHSIFEGHGDKAPLAKLIVSGATYVDVSDAFLDVETSFLTFLDVSNSSLHRFRFLNYMNALEHLDLSSSLMEDESVELIAKIGANLRNLNLSKTRVTSAGVGILAGHVPNLEIISLSCTRIDDLAISYISMMPSLKVINLSNTKVKGLIHQLDAEPDCIPSLAPLQNLKRLERLDLEETQVGDAALYPISGFQELSYLSLSSSVITDTSLCHLSSIPNLTNLRIQDAVLTNGGLDSFNPPVTLKMLDLRGCWLLTWDILLLFCQNHPQIEVMHELVHNLQANKESSNYSSPSLLTSRTSQVKPKQGKVCTLQNRSQKDAFLDQRLKYNREELLSLQFSSSSLVSSCGRGNTIPKQLMK</sequence>
<reference evidence="3 4" key="1">
    <citation type="submission" date="2019-09" db="EMBL/GenBank/DDBJ databases">
        <title>A chromosome-level genome assembly of the Chinese tupelo Nyssa sinensis.</title>
        <authorList>
            <person name="Yang X."/>
            <person name="Kang M."/>
            <person name="Yang Y."/>
            <person name="Xiong H."/>
            <person name="Wang M."/>
            <person name="Zhang Z."/>
            <person name="Wang Z."/>
            <person name="Wu H."/>
            <person name="Ma T."/>
            <person name="Liu J."/>
            <person name="Xi Z."/>
        </authorList>
    </citation>
    <scope>NUCLEOTIDE SEQUENCE [LARGE SCALE GENOMIC DNA]</scope>
    <source>
        <strain evidence="3">J267</strain>
        <tissue evidence="3">Leaf</tissue>
    </source>
</reference>
<evidence type="ECO:0000313" key="3">
    <source>
        <dbReference type="EMBL" id="KAA8528237.1"/>
    </source>
</evidence>
<dbReference type="PANTHER" id="PTHR12904:SF23">
    <property type="entry name" value="PROTEIN ZER-1 HOMOLOG"/>
    <property type="match status" value="1"/>
</dbReference>
<gene>
    <name evidence="3" type="ORF">F0562_035512</name>
</gene>
<feature type="compositionally biased region" description="Low complexity" evidence="1">
    <location>
        <begin position="532"/>
        <end position="542"/>
    </location>
</feature>